<feature type="signal peptide" evidence="1">
    <location>
        <begin position="1"/>
        <end position="24"/>
    </location>
</feature>
<dbReference type="AlphaFoldDB" id="A0A0S1AX85"/>
<dbReference type="EMBL" id="CP012900">
    <property type="protein sequence ID" value="ALJ27357.1"/>
    <property type="molecule type" value="Genomic_DNA"/>
</dbReference>
<accession>A0A0S1AX85</accession>
<evidence type="ECO:0000313" key="2">
    <source>
        <dbReference type="EMBL" id="ALJ27357.1"/>
    </source>
</evidence>
<gene>
    <name evidence="2" type="ORF">AOT14_09260</name>
</gene>
<organism evidence="2 3">
    <name type="scientific">Stenotrophomonas acidaminiphila</name>
    <dbReference type="NCBI Taxonomy" id="128780"/>
    <lineage>
        <taxon>Bacteria</taxon>
        <taxon>Pseudomonadati</taxon>
        <taxon>Pseudomonadota</taxon>
        <taxon>Gammaproteobacteria</taxon>
        <taxon>Lysobacterales</taxon>
        <taxon>Lysobacteraceae</taxon>
        <taxon>Stenotrophomonas</taxon>
    </lineage>
</organism>
<evidence type="ECO:0000313" key="3">
    <source>
        <dbReference type="Proteomes" id="UP000061010"/>
    </source>
</evidence>
<protein>
    <submittedName>
        <fullName evidence="2">Membrane protein</fullName>
    </submittedName>
</protein>
<dbReference type="KEGG" id="sacz:AOT14_09260"/>
<proteinExistence type="predicted"/>
<sequence length="148" mass="15567" precursor="true">MPVFRPLSLALPMTLLLACSPAAPDAGAPAHEAAATRGDTDPAAFPASLQAAGVEPFWSVKVEGEALAYTTPETMDAPRRLQAMRRIDADGLHLAGEDGGLPFRLDVRRAPCSDGMSDMAYPFSVSWRLGETTAKGCAFDPASPPSPR</sequence>
<name>A0A0S1AX85_9GAMM</name>
<dbReference type="PATRIC" id="fig|128780.6.peg.937"/>
<feature type="chain" id="PRO_5006588550" evidence="1">
    <location>
        <begin position="25"/>
        <end position="148"/>
    </location>
</feature>
<dbReference type="Proteomes" id="UP000061010">
    <property type="component" value="Chromosome"/>
</dbReference>
<dbReference type="PROSITE" id="PS51257">
    <property type="entry name" value="PROKAR_LIPOPROTEIN"/>
    <property type="match status" value="1"/>
</dbReference>
<keyword evidence="3" id="KW-1185">Reference proteome</keyword>
<evidence type="ECO:0000256" key="1">
    <source>
        <dbReference type="SAM" id="SignalP"/>
    </source>
</evidence>
<reference evidence="2 3" key="1">
    <citation type="journal article" date="2015" name="Genome Announc.">
        <title>Complete Genome Sequencing of Stenotrophomonas acidaminiphila ZAC14D2_NAIMI4_2, a Multidrug-Resistant Strain Isolated from Sediments of a Polluted River in Mexico, Uncovers New Antibiotic Resistance Genes and a Novel Class-II Lasso Peptide Biosynthesis Gene Cluster.</title>
        <authorList>
            <person name="Vinuesa P."/>
            <person name="Ochoa-Sanchez L.E."/>
        </authorList>
    </citation>
    <scope>NUCLEOTIDE SEQUENCE [LARGE SCALE GENOMIC DNA]</scope>
    <source>
        <strain evidence="2 3">ZAC14D2_NAIMI4_2</strain>
    </source>
</reference>
<keyword evidence="1" id="KW-0732">Signal</keyword>